<comment type="caution">
    <text evidence="1">The sequence shown here is derived from an EMBL/GenBank/DDBJ whole genome shotgun (WGS) entry which is preliminary data.</text>
</comment>
<name>E8LZY4_9VIBR</name>
<dbReference type="AlphaFoldDB" id="E8LZY4"/>
<dbReference type="STRING" id="945543.VIBR0546_21405"/>
<gene>
    <name evidence="1" type="ORF">VIBR0546_21405</name>
</gene>
<accession>E8LZY4</accession>
<dbReference type="EMBL" id="AEVS01000109">
    <property type="protein sequence ID" value="EGA63731.1"/>
    <property type="molecule type" value="Genomic_DNA"/>
</dbReference>
<organism evidence="1 2">
    <name type="scientific">Vibrio brasiliensis LMG 20546</name>
    <dbReference type="NCBI Taxonomy" id="945543"/>
    <lineage>
        <taxon>Bacteria</taxon>
        <taxon>Pseudomonadati</taxon>
        <taxon>Pseudomonadota</taxon>
        <taxon>Gammaproteobacteria</taxon>
        <taxon>Vibrionales</taxon>
        <taxon>Vibrionaceae</taxon>
        <taxon>Vibrio</taxon>
        <taxon>Vibrio oreintalis group</taxon>
    </lineage>
</organism>
<evidence type="ECO:0000313" key="2">
    <source>
        <dbReference type="Proteomes" id="UP000004371"/>
    </source>
</evidence>
<keyword evidence="2" id="KW-1185">Reference proteome</keyword>
<sequence length="221" mass="25240">MPNHREIHNAYLSSHQQVLDSAGLVALVHANNLLKTAKIYGKIKQMEHLDTLYRQGELQVSQCDEEFDSGFSSMMRIGAKRSDCYNGLSDDVIIFAAMSNYISSYLLRHGYLVHRINQSDSLAKHQQTRPIHISEISSSTSFCDGTLSASTLTSDNYLEVLKVDENLKRGLEQLRTRAQQGQFDLQLGECAYYQDNFFATFHFIQQLIEQDHSQSFDLKQH</sequence>
<protein>
    <submittedName>
        <fullName evidence="1">Uncharacterized protein</fullName>
    </submittedName>
</protein>
<dbReference type="Proteomes" id="UP000004371">
    <property type="component" value="Unassembled WGS sequence"/>
</dbReference>
<proteinExistence type="predicted"/>
<reference evidence="1 2" key="1">
    <citation type="journal article" date="2012" name="Int. J. Syst. Evol. Microbiol.">
        <title>Vibrio caribbeanicus sp. nov., isolated from the marine sponge Scleritoderma cyanea.</title>
        <authorList>
            <person name="Hoffmann M."/>
            <person name="Monday S.R."/>
            <person name="Allard M.W."/>
            <person name="Strain E.A."/>
            <person name="Whittaker P."/>
            <person name="Naum M."/>
            <person name="McCarthy P.J."/>
            <person name="Lopez J.V."/>
            <person name="Fischer M."/>
            <person name="Brown E.W."/>
        </authorList>
    </citation>
    <scope>NUCLEOTIDE SEQUENCE [LARGE SCALE GENOMIC DNA]</scope>
    <source>
        <strain evidence="1 2">LMG 20546</strain>
    </source>
</reference>
<dbReference type="RefSeq" id="WP_006881399.1">
    <property type="nucleotide sequence ID" value="NZ_AEVS01000109.1"/>
</dbReference>
<evidence type="ECO:0000313" key="1">
    <source>
        <dbReference type="EMBL" id="EGA63731.1"/>
    </source>
</evidence>